<feature type="region of interest" description="Disordered" evidence="4">
    <location>
        <begin position="14"/>
        <end position="33"/>
    </location>
</feature>
<dbReference type="RefSeq" id="WP_130425009.1">
    <property type="nucleotide sequence ID" value="NZ_SHKW01000007.1"/>
</dbReference>
<dbReference type="InterPro" id="IPR050707">
    <property type="entry name" value="HTH_MetabolicPath_Reg"/>
</dbReference>
<dbReference type="InterPro" id="IPR005471">
    <property type="entry name" value="Tscrpt_reg_IclR_N"/>
</dbReference>
<dbReference type="Gene3D" id="1.10.10.10">
    <property type="entry name" value="Winged helix-like DNA-binding domain superfamily/Winged helix DNA-binding domain"/>
    <property type="match status" value="1"/>
</dbReference>
<reference evidence="7 8" key="1">
    <citation type="submission" date="2019-02" db="EMBL/GenBank/DDBJ databases">
        <title>Genomic Encyclopedia of Archaeal and Bacterial Type Strains, Phase II (KMG-II): from individual species to whole genera.</title>
        <authorList>
            <person name="Goeker M."/>
        </authorList>
    </citation>
    <scope>NUCLEOTIDE SEQUENCE [LARGE SCALE GENOMIC DNA]</scope>
    <source>
        <strain evidence="7 8">DSM 18101</strain>
    </source>
</reference>
<evidence type="ECO:0000256" key="1">
    <source>
        <dbReference type="ARBA" id="ARBA00023015"/>
    </source>
</evidence>
<evidence type="ECO:0000259" key="6">
    <source>
        <dbReference type="PROSITE" id="PS51078"/>
    </source>
</evidence>
<evidence type="ECO:0000259" key="5">
    <source>
        <dbReference type="PROSITE" id="PS51077"/>
    </source>
</evidence>
<keyword evidence="8" id="KW-1185">Reference proteome</keyword>
<protein>
    <submittedName>
        <fullName evidence="7">IclR family transcriptional regulator</fullName>
    </submittedName>
</protein>
<dbReference type="InterPro" id="IPR014757">
    <property type="entry name" value="Tscrpt_reg_IclR_C"/>
</dbReference>
<dbReference type="PROSITE" id="PS51078">
    <property type="entry name" value="ICLR_ED"/>
    <property type="match status" value="1"/>
</dbReference>
<sequence length="270" mass="29712">MQYIQLEELKVRAESFDSPAENPKENEPKPRIQSAERTVSVLLAVAESSNGLKTKEIMHQVGLSRQVTYHLIHTLLTTGIIRKNDNSRYVLGLAALSIAEGFRRQLDPPEHLAPRVRSIVAATGETAYAGGWVHDEIVALATARGESPVGAAEIPQGFSGHAHARASGKLLLALADPKVCEEYLASHPLEARTRKTITKYRKLMEEFAQIRKQGYALDNEEFNEGLRCLAVPVEGLAGRFALGISVPSGRFEANFKRYLEVLFNAAKIKG</sequence>
<proteinExistence type="predicted"/>
<organism evidence="7 8">
    <name type="scientific">Edaphobacter modestus</name>
    <dbReference type="NCBI Taxonomy" id="388466"/>
    <lineage>
        <taxon>Bacteria</taxon>
        <taxon>Pseudomonadati</taxon>
        <taxon>Acidobacteriota</taxon>
        <taxon>Terriglobia</taxon>
        <taxon>Terriglobales</taxon>
        <taxon>Acidobacteriaceae</taxon>
        <taxon>Edaphobacter</taxon>
    </lineage>
</organism>
<dbReference type="Proteomes" id="UP000292958">
    <property type="component" value="Unassembled WGS sequence"/>
</dbReference>
<accession>A0A4Q7Y126</accession>
<evidence type="ECO:0000256" key="3">
    <source>
        <dbReference type="ARBA" id="ARBA00023163"/>
    </source>
</evidence>
<gene>
    <name evidence="7" type="ORF">BDD14_6329</name>
</gene>
<evidence type="ECO:0000256" key="4">
    <source>
        <dbReference type="SAM" id="MobiDB-lite"/>
    </source>
</evidence>
<dbReference type="PANTHER" id="PTHR30136:SF24">
    <property type="entry name" value="HTH-TYPE TRANSCRIPTIONAL REPRESSOR ALLR"/>
    <property type="match status" value="1"/>
</dbReference>
<dbReference type="InterPro" id="IPR036390">
    <property type="entry name" value="WH_DNA-bd_sf"/>
</dbReference>
<keyword evidence="1" id="KW-0805">Transcription regulation</keyword>
<feature type="domain" description="IclR-ED" evidence="6">
    <location>
        <begin position="94"/>
        <end position="270"/>
    </location>
</feature>
<keyword evidence="2" id="KW-0238">DNA-binding</keyword>
<dbReference type="InterPro" id="IPR029016">
    <property type="entry name" value="GAF-like_dom_sf"/>
</dbReference>
<comment type="caution">
    <text evidence="7">The sequence shown here is derived from an EMBL/GenBank/DDBJ whole genome shotgun (WGS) entry which is preliminary data.</text>
</comment>
<keyword evidence="3" id="KW-0804">Transcription</keyword>
<dbReference type="EMBL" id="SHKW01000007">
    <property type="protein sequence ID" value="RZU29721.1"/>
    <property type="molecule type" value="Genomic_DNA"/>
</dbReference>
<dbReference type="Gene3D" id="3.30.450.40">
    <property type="match status" value="1"/>
</dbReference>
<dbReference type="SMART" id="SM00346">
    <property type="entry name" value="HTH_ICLR"/>
    <property type="match status" value="1"/>
</dbReference>
<dbReference type="OrthoDB" id="9778379at2"/>
<dbReference type="AlphaFoldDB" id="A0A4Q7Y126"/>
<evidence type="ECO:0000313" key="7">
    <source>
        <dbReference type="EMBL" id="RZU29721.1"/>
    </source>
</evidence>
<dbReference type="Pfam" id="PF09339">
    <property type="entry name" value="HTH_IclR"/>
    <property type="match status" value="1"/>
</dbReference>
<dbReference type="SUPFAM" id="SSF46785">
    <property type="entry name" value="Winged helix' DNA-binding domain"/>
    <property type="match status" value="1"/>
</dbReference>
<dbReference type="GO" id="GO:0003677">
    <property type="term" value="F:DNA binding"/>
    <property type="evidence" value="ECO:0007669"/>
    <property type="project" value="UniProtKB-KW"/>
</dbReference>
<name>A0A4Q7Y126_9BACT</name>
<dbReference type="SUPFAM" id="SSF55781">
    <property type="entry name" value="GAF domain-like"/>
    <property type="match status" value="1"/>
</dbReference>
<evidence type="ECO:0000256" key="2">
    <source>
        <dbReference type="ARBA" id="ARBA00023125"/>
    </source>
</evidence>
<dbReference type="Pfam" id="PF01614">
    <property type="entry name" value="IclR_C"/>
    <property type="match status" value="1"/>
</dbReference>
<feature type="domain" description="HTH iclR-type" evidence="5">
    <location>
        <begin position="32"/>
        <end position="93"/>
    </location>
</feature>
<evidence type="ECO:0000313" key="8">
    <source>
        <dbReference type="Proteomes" id="UP000292958"/>
    </source>
</evidence>
<dbReference type="InterPro" id="IPR036388">
    <property type="entry name" value="WH-like_DNA-bd_sf"/>
</dbReference>
<dbReference type="GO" id="GO:0045892">
    <property type="term" value="P:negative regulation of DNA-templated transcription"/>
    <property type="evidence" value="ECO:0007669"/>
    <property type="project" value="TreeGrafter"/>
</dbReference>
<dbReference type="GO" id="GO:0003700">
    <property type="term" value="F:DNA-binding transcription factor activity"/>
    <property type="evidence" value="ECO:0007669"/>
    <property type="project" value="TreeGrafter"/>
</dbReference>
<dbReference type="PANTHER" id="PTHR30136">
    <property type="entry name" value="HELIX-TURN-HELIX TRANSCRIPTIONAL REGULATOR, ICLR FAMILY"/>
    <property type="match status" value="1"/>
</dbReference>
<dbReference type="PROSITE" id="PS51077">
    <property type="entry name" value="HTH_ICLR"/>
    <property type="match status" value="1"/>
</dbReference>